<evidence type="ECO:0000313" key="4">
    <source>
        <dbReference type="EMBL" id="PIC30357.1"/>
    </source>
</evidence>
<keyword evidence="5" id="KW-1185">Reference proteome</keyword>
<evidence type="ECO:0000256" key="1">
    <source>
        <dbReference type="ARBA" id="ARBA00023157"/>
    </source>
</evidence>
<dbReference type="InterPro" id="IPR016187">
    <property type="entry name" value="CTDL_fold"/>
</dbReference>
<comment type="caution">
    <text evidence="4">The sequence shown here is derived from an EMBL/GenBank/DDBJ whole genome shotgun (WGS) entry which is preliminary data.</text>
</comment>
<dbReference type="InterPro" id="IPR018378">
    <property type="entry name" value="C-type_lectin_CS"/>
</dbReference>
<feature type="chain" id="PRO_5013687252" description="C-type lectin domain-containing protein" evidence="2">
    <location>
        <begin position="19"/>
        <end position="383"/>
    </location>
</feature>
<reference evidence="5" key="1">
    <citation type="submission" date="2017-10" db="EMBL/GenBank/DDBJ databases">
        <title>Rapid genome shrinkage in a self-fertile nematode reveals novel sperm competition proteins.</title>
        <authorList>
            <person name="Yin D."/>
            <person name="Schwarz E.M."/>
            <person name="Thomas C.G."/>
            <person name="Felde R.L."/>
            <person name="Korf I.F."/>
            <person name="Cutter A.D."/>
            <person name="Schartner C.M."/>
            <person name="Ralston E.J."/>
            <person name="Meyer B.J."/>
            <person name="Haag E.S."/>
        </authorList>
    </citation>
    <scope>NUCLEOTIDE SEQUENCE [LARGE SCALE GENOMIC DNA]</scope>
    <source>
        <strain evidence="5">JU1422</strain>
    </source>
</reference>
<feature type="domain" description="C-type lectin" evidence="3">
    <location>
        <begin position="52"/>
        <end position="146"/>
    </location>
</feature>
<protein>
    <recommendedName>
        <fullName evidence="3">C-type lectin domain-containing protein</fullName>
    </recommendedName>
</protein>
<evidence type="ECO:0000259" key="3">
    <source>
        <dbReference type="PROSITE" id="PS50041"/>
    </source>
</evidence>
<keyword evidence="2" id="KW-0732">Signal</keyword>
<dbReference type="PROSITE" id="PS50041">
    <property type="entry name" value="C_TYPE_LECTIN_2"/>
    <property type="match status" value="2"/>
</dbReference>
<name>A0A2G5TSU4_9PELO</name>
<dbReference type="OrthoDB" id="5788982at2759"/>
<proteinExistence type="predicted"/>
<sequence>MKLFWVLLIFLKISFVKSQNRTCGMGFTLVLDKCLIVFDDGFPHSYAEQSECVTMYGGTLVNIHNAIENRAVSEFAISKNLETFWIGAFCFSNQTSSCYSDDYSGPLKYSNFHKGYPLIEKPSNGCVSMLTKGGQAGRWINSDCQKSYLSFICELPSIIINPAYSNCHDKFNGFCYLHGFGNMDYAESYCQQNNGTVMSIQSQMENTFVQYRLVTEWILLGAKRVFQNSYAWADGTPWGAFDNRNPVDRSLETLDCLVFYQLNGFWERTDCSLKQDFYCKIPLEPKVEDSKCNSTMLMAPTEISSGDGPCTWQLVTPGAYPITIYFTEMANGTTVELYDVNMQLSQEIKQSGVYFDAKTNILNVAHDGVGSFKAVAKAQTYHD</sequence>
<accession>A0A2G5TSU4</accession>
<dbReference type="SMART" id="SM00034">
    <property type="entry name" value="CLECT"/>
    <property type="match status" value="2"/>
</dbReference>
<dbReference type="Gene3D" id="3.10.100.10">
    <property type="entry name" value="Mannose-Binding Protein A, subunit A"/>
    <property type="match status" value="2"/>
</dbReference>
<dbReference type="AlphaFoldDB" id="A0A2G5TSU4"/>
<dbReference type="SUPFAM" id="SSF56436">
    <property type="entry name" value="C-type lectin-like"/>
    <property type="match status" value="2"/>
</dbReference>
<feature type="signal peptide" evidence="2">
    <location>
        <begin position="1"/>
        <end position="18"/>
    </location>
</feature>
<dbReference type="PANTHER" id="PTHR22991">
    <property type="entry name" value="PROTEIN CBG13490"/>
    <property type="match status" value="1"/>
</dbReference>
<dbReference type="STRING" id="1611254.A0A2G5TSU4"/>
<dbReference type="Proteomes" id="UP000230233">
    <property type="component" value="Chromosome V"/>
</dbReference>
<organism evidence="4 5">
    <name type="scientific">Caenorhabditis nigoni</name>
    <dbReference type="NCBI Taxonomy" id="1611254"/>
    <lineage>
        <taxon>Eukaryota</taxon>
        <taxon>Metazoa</taxon>
        <taxon>Ecdysozoa</taxon>
        <taxon>Nematoda</taxon>
        <taxon>Chromadorea</taxon>
        <taxon>Rhabditida</taxon>
        <taxon>Rhabditina</taxon>
        <taxon>Rhabditomorpha</taxon>
        <taxon>Rhabditoidea</taxon>
        <taxon>Rhabditidae</taxon>
        <taxon>Peloderinae</taxon>
        <taxon>Caenorhabditis</taxon>
    </lineage>
</organism>
<dbReference type="InterPro" id="IPR001304">
    <property type="entry name" value="C-type_lectin-like"/>
</dbReference>
<evidence type="ECO:0000256" key="2">
    <source>
        <dbReference type="SAM" id="SignalP"/>
    </source>
</evidence>
<dbReference type="EMBL" id="PDUG01000005">
    <property type="protein sequence ID" value="PIC30357.1"/>
    <property type="molecule type" value="Genomic_DNA"/>
</dbReference>
<dbReference type="PANTHER" id="PTHR22991:SF43">
    <property type="entry name" value="C-TYPE LECTIN-RELATED"/>
    <property type="match status" value="1"/>
</dbReference>
<dbReference type="Pfam" id="PF00059">
    <property type="entry name" value="Lectin_C"/>
    <property type="match status" value="2"/>
</dbReference>
<evidence type="ECO:0000313" key="5">
    <source>
        <dbReference type="Proteomes" id="UP000230233"/>
    </source>
</evidence>
<gene>
    <name evidence="4" type="primary">Cnig_chr_V.g21622</name>
    <name evidence="4" type="ORF">B9Z55_021622</name>
</gene>
<dbReference type="CDD" id="cd00037">
    <property type="entry name" value="CLECT"/>
    <property type="match status" value="2"/>
</dbReference>
<feature type="domain" description="C-type lectin" evidence="3">
    <location>
        <begin position="171"/>
        <end position="280"/>
    </location>
</feature>
<dbReference type="InterPro" id="IPR050976">
    <property type="entry name" value="Snaclec"/>
</dbReference>
<dbReference type="InterPro" id="IPR016186">
    <property type="entry name" value="C-type_lectin-like/link_sf"/>
</dbReference>
<dbReference type="PROSITE" id="PS00615">
    <property type="entry name" value="C_TYPE_LECTIN_1"/>
    <property type="match status" value="1"/>
</dbReference>
<keyword evidence="1" id="KW-1015">Disulfide bond</keyword>